<dbReference type="Gene3D" id="1.10.287.2500">
    <property type="match status" value="1"/>
</dbReference>
<accession>K6YQ98</accession>
<dbReference type="OrthoDB" id="7867174at2"/>
<dbReference type="EMBL" id="BAEO01000051">
    <property type="protein sequence ID" value="GAC20327.1"/>
    <property type="molecule type" value="Genomic_DNA"/>
</dbReference>
<evidence type="ECO:0000313" key="2">
    <source>
        <dbReference type="Proteomes" id="UP000006327"/>
    </source>
</evidence>
<sequence length="75" mass="8546">MPEINERTLVLAIQAIDKEIHAFHNLAESDVVDGDEEFLVSLENAAEDLEEAYEKAYQEATNLPPYQQLVREVDD</sequence>
<dbReference type="Proteomes" id="UP000006327">
    <property type="component" value="Unassembled WGS sequence"/>
</dbReference>
<keyword evidence="2" id="KW-1185">Reference proteome</keyword>
<gene>
    <name evidence="1" type="ORF">GARC_3369</name>
</gene>
<evidence type="ECO:0000313" key="1">
    <source>
        <dbReference type="EMBL" id="GAC20327.1"/>
    </source>
</evidence>
<dbReference type="RefSeq" id="WP_007622144.1">
    <property type="nucleotide sequence ID" value="NZ_BAEO01000051.1"/>
</dbReference>
<proteinExistence type="predicted"/>
<dbReference type="Pfam" id="PF21643">
    <property type="entry name" value="T6SS_Tsi2-like"/>
    <property type="match status" value="1"/>
</dbReference>
<comment type="caution">
    <text evidence="1">The sequence shown here is derived from an EMBL/GenBank/DDBJ whole genome shotgun (WGS) entry which is preliminary data.</text>
</comment>
<reference evidence="1 2" key="1">
    <citation type="journal article" date="2017" name="Antonie Van Leeuwenhoek">
        <title>Rhizobium rhizosphaerae sp. nov., a novel species isolated from rice rhizosphere.</title>
        <authorList>
            <person name="Zhao J.J."/>
            <person name="Zhang J."/>
            <person name="Zhang R.J."/>
            <person name="Zhang C.W."/>
            <person name="Yin H.Q."/>
            <person name="Zhang X.X."/>
        </authorList>
    </citation>
    <scope>NUCLEOTIDE SEQUENCE [LARGE SCALE GENOMIC DNA]</scope>
    <source>
        <strain evidence="1 2">BSs20135</strain>
    </source>
</reference>
<dbReference type="InterPro" id="IPR049070">
    <property type="entry name" value="T6SS_Tsi2-like"/>
</dbReference>
<dbReference type="AlphaFoldDB" id="K6YQ98"/>
<organism evidence="1 2">
    <name type="scientific">Paraglaciecola arctica BSs20135</name>
    <dbReference type="NCBI Taxonomy" id="493475"/>
    <lineage>
        <taxon>Bacteria</taxon>
        <taxon>Pseudomonadati</taxon>
        <taxon>Pseudomonadota</taxon>
        <taxon>Gammaproteobacteria</taxon>
        <taxon>Alteromonadales</taxon>
        <taxon>Alteromonadaceae</taxon>
        <taxon>Paraglaciecola</taxon>
    </lineage>
</organism>
<name>K6YQ98_9ALTE</name>
<dbReference type="InterPro" id="IPR053756">
    <property type="entry name" value="Toxin_immunity_effector"/>
</dbReference>
<protein>
    <submittedName>
        <fullName evidence="1">Uncharacterized protein</fullName>
    </submittedName>
</protein>
<dbReference type="STRING" id="493475.GARC_3369"/>